<dbReference type="Pfam" id="PF00873">
    <property type="entry name" value="ACR_tran"/>
    <property type="match status" value="1"/>
</dbReference>
<evidence type="ECO:0000256" key="2">
    <source>
        <dbReference type="SAM" id="Phobius"/>
    </source>
</evidence>
<sequence>MDVIRLGLRNPAALAVAVLLVLGLGIWSALTLPVQLFPEIKQPTLGIEASWRAASPQEVESEILEPIEEVMKGLTGVTEMQGFANPGGAFVSLEFDAKTDMQQTMLDVISRLNRIPSRPADADPPRLIMGGGDGGGNANETLIYYFVQKMPGTPGVLTDQYHYIIEDVIPRIEAIEGVARVDFGGQAEAPQQEVQIIFDPFKMAQYGITIPTVSGLVGRAQDVTGGFVDDGRRIYTVRYKGRFKPEQFSDLVLEWRDGRPVKLGDVAEVKVQLGRQWQYAFQNGNEAIGLRVIRREGANVLATLTEVKELMAELRDGEMKEKGLTNNQSFDPSVYIESAIGLLTGNLLSGILLAVGVLWLFLRRTQLTLLVAMTIPISLLSLFAVLAITGRSINVISLAGLAFAVGMVIDSAIVVLENIVRMRDRGMGNDEASHEGTRRVIKALFASTATTVITFVPIVFMREVEGQIFADLALTIAVGVTISLIVCATVLPVAAAKLMKMTPRMAGEARWVEWLSLKIIDLTNTNRRRAAVVAGLVTLSLGGSYLLFPSMSYLPPVKRDSVDAFLNFPVGTSVDLSREEVAKVIVDRFMPYYTGEKLPKAKNFYVLGWPGGGSIAVRLEDDTKLDEMMGIVKNEILAGFPDVQGFTNRGNLFGGLGAEGNVSILLQSSDAAGLSEAAAKGLALLREKLPDVQSWSNPNPEMAQPQLTVIPNDRRISEVGWTRVQVGQAVRALGDGLWLGEHFDGQNRLDIILRSPAWTGPEELEQVPVATPSGTVVPLGQLVTVTREVGPSSITRVDGRRTITLNLQPGENIALEDVMTMLRRDIEPQLRALLPADGTLRYGGSADRLDATVAAMGKNFVIALGLLFLLMALTFKSVKHSAMVMVSIPLATVGGLALLDLTNLFTFQPLDLLTMIGFIILLGIVVNNAILLVDETRLCEAEGKGRAEAVHQALRSRIQPIFMGTLTTVAGMAPMIVVPGEGSVIYRGIAAVLTGGLAVSTVFTLLLLPALLRMGEKDRQAVEEPEPDYGQKVTRLAAE</sequence>
<dbReference type="Gene3D" id="3.30.70.1320">
    <property type="entry name" value="Multidrug efflux transporter AcrB pore domain like"/>
    <property type="match status" value="1"/>
</dbReference>
<feature type="transmembrane region" description="Helical" evidence="2">
    <location>
        <begin position="395"/>
        <end position="420"/>
    </location>
</feature>
<keyword evidence="2" id="KW-0812">Transmembrane</keyword>
<dbReference type="InterPro" id="IPR001036">
    <property type="entry name" value="Acrflvin-R"/>
</dbReference>
<dbReference type="RefSeq" id="WP_094458201.1">
    <property type="nucleotide sequence ID" value="NZ_NOXU01000032.1"/>
</dbReference>
<comment type="caution">
    <text evidence="3">The sequence shown here is derived from an EMBL/GenBank/DDBJ whole genome shotgun (WGS) entry which is preliminary data.</text>
</comment>
<gene>
    <name evidence="3" type="ORF">CHU95_20455</name>
</gene>
<dbReference type="SUPFAM" id="SSF82866">
    <property type="entry name" value="Multidrug efflux transporter AcrB transmembrane domain"/>
    <property type="match status" value="2"/>
</dbReference>
<protein>
    <submittedName>
        <fullName evidence="3">Acriflavine resistance protein B</fullName>
    </submittedName>
</protein>
<feature type="transmembrane region" description="Helical" evidence="2">
    <location>
        <begin position="855"/>
        <end position="875"/>
    </location>
</feature>
<dbReference type="GO" id="GO:0005886">
    <property type="term" value="C:plasma membrane"/>
    <property type="evidence" value="ECO:0007669"/>
    <property type="project" value="TreeGrafter"/>
</dbReference>
<feature type="transmembrane region" description="Helical" evidence="2">
    <location>
        <begin position="339"/>
        <end position="362"/>
    </location>
</feature>
<dbReference type="Gene3D" id="3.30.70.1440">
    <property type="entry name" value="Multidrug efflux transporter AcrB pore domain"/>
    <property type="match status" value="1"/>
</dbReference>
<feature type="transmembrane region" description="Helical" evidence="2">
    <location>
        <begin position="882"/>
        <end position="906"/>
    </location>
</feature>
<feature type="transmembrane region" description="Helical" evidence="2">
    <location>
        <begin position="912"/>
        <end position="933"/>
    </location>
</feature>
<organism evidence="3 4">
    <name type="scientific">Niveispirillum lacus</name>
    <dbReference type="NCBI Taxonomy" id="1981099"/>
    <lineage>
        <taxon>Bacteria</taxon>
        <taxon>Pseudomonadati</taxon>
        <taxon>Pseudomonadota</taxon>
        <taxon>Alphaproteobacteria</taxon>
        <taxon>Rhodospirillales</taxon>
        <taxon>Azospirillaceae</taxon>
        <taxon>Niveispirillum</taxon>
    </lineage>
</organism>
<dbReference type="GO" id="GO:0042910">
    <property type="term" value="F:xenobiotic transmembrane transporter activity"/>
    <property type="evidence" value="ECO:0007669"/>
    <property type="project" value="TreeGrafter"/>
</dbReference>
<dbReference type="PANTHER" id="PTHR32063:SF0">
    <property type="entry name" value="SWARMING MOTILITY PROTEIN SWRC"/>
    <property type="match status" value="1"/>
</dbReference>
<feature type="transmembrane region" description="Helical" evidence="2">
    <location>
        <begin position="961"/>
        <end position="978"/>
    </location>
</feature>
<proteinExistence type="predicted"/>
<feature type="transmembrane region" description="Helical" evidence="2">
    <location>
        <begin position="472"/>
        <end position="495"/>
    </location>
</feature>
<keyword evidence="2" id="KW-0472">Membrane</keyword>
<dbReference type="OrthoDB" id="9806532at2"/>
<dbReference type="Gene3D" id="3.30.2090.10">
    <property type="entry name" value="Multidrug efflux transporter AcrB TolC docking domain, DN and DC subdomains"/>
    <property type="match status" value="2"/>
</dbReference>
<dbReference type="SUPFAM" id="SSF82693">
    <property type="entry name" value="Multidrug efflux transporter AcrB pore domain, PN1, PN2, PC1 and PC2 subdomains"/>
    <property type="match status" value="2"/>
</dbReference>
<dbReference type="Gene3D" id="3.30.70.1430">
    <property type="entry name" value="Multidrug efflux transporter AcrB pore domain"/>
    <property type="match status" value="2"/>
</dbReference>
<feature type="transmembrane region" description="Helical" evidence="2">
    <location>
        <begin position="984"/>
        <end position="1012"/>
    </location>
</feature>
<dbReference type="AlphaFoldDB" id="A0A255YQM7"/>
<name>A0A255YQM7_9PROT</name>
<feature type="transmembrane region" description="Helical" evidence="2">
    <location>
        <begin position="530"/>
        <end position="548"/>
    </location>
</feature>
<keyword evidence="4" id="KW-1185">Reference proteome</keyword>
<dbReference type="SUPFAM" id="SSF82714">
    <property type="entry name" value="Multidrug efflux transporter AcrB TolC docking domain, DN and DC subdomains"/>
    <property type="match status" value="2"/>
</dbReference>
<keyword evidence="2" id="KW-1133">Transmembrane helix</keyword>
<feature type="transmembrane region" description="Helical" evidence="2">
    <location>
        <begin position="440"/>
        <end position="460"/>
    </location>
</feature>
<feature type="region of interest" description="Disordered" evidence="1">
    <location>
        <begin position="1019"/>
        <end position="1039"/>
    </location>
</feature>
<reference evidence="3 4" key="1">
    <citation type="submission" date="2017-07" db="EMBL/GenBank/DDBJ databases">
        <title>Niveispirillum cyanobacteriorum sp. nov., isolated from cyanobacterial aggregates in a eutrophic lake.</title>
        <authorList>
            <person name="Cai H."/>
        </authorList>
    </citation>
    <scope>NUCLEOTIDE SEQUENCE [LARGE SCALE GENOMIC DNA]</scope>
    <source>
        <strain evidence="4">TH1-14</strain>
    </source>
</reference>
<dbReference type="Gene3D" id="1.20.1640.10">
    <property type="entry name" value="Multidrug efflux transporter AcrB transmembrane domain"/>
    <property type="match status" value="2"/>
</dbReference>
<evidence type="ECO:0000256" key="1">
    <source>
        <dbReference type="SAM" id="MobiDB-lite"/>
    </source>
</evidence>
<accession>A0A255YQM7</accession>
<feature type="transmembrane region" description="Helical" evidence="2">
    <location>
        <begin position="369"/>
        <end position="389"/>
    </location>
</feature>
<dbReference type="PRINTS" id="PR00702">
    <property type="entry name" value="ACRIFLAVINRP"/>
</dbReference>
<evidence type="ECO:0000313" key="3">
    <source>
        <dbReference type="EMBL" id="OYQ31519.1"/>
    </source>
</evidence>
<dbReference type="EMBL" id="NOXU01000032">
    <property type="protein sequence ID" value="OYQ31519.1"/>
    <property type="molecule type" value="Genomic_DNA"/>
</dbReference>
<dbReference type="Proteomes" id="UP000216998">
    <property type="component" value="Unassembled WGS sequence"/>
</dbReference>
<dbReference type="InterPro" id="IPR027463">
    <property type="entry name" value="AcrB_DN_DC_subdom"/>
</dbReference>
<dbReference type="PANTHER" id="PTHR32063">
    <property type="match status" value="1"/>
</dbReference>
<evidence type="ECO:0000313" key="4">
    <source>
        <dbReference type="Proteomes" id="UP000216998"/>
    </source>
</evidence>